<dbReference type="FunFam" id="3.20.10.10:FF:000002">
    <property type="entry name" value="D-alanine aminotransferase"/>
    <property type="match status" value="1"/>
</dbReference>
<dbReference type="GO" id="GO:0008483">
    <property type="term" value="F:transaminase activity"/>
    <property type="evidence" value="ECO:0007669"/>
    <property type="project" value="UniProtKB-KW"/>
</dbReference>
<dbReference type="InterPro" id="IPR043132">
    <property type="entry name" value="BCAT-like_C"/>
</dbReference>
<dbReference type="InterPro" id="IPR001544">
    <property type="entry name" value="Aminotrans_IV"/>
</dbReference>
<dbReference type="InterPro" id="IPR018300">
    <property type="entry name" value="Aminotrans_IV_CS"/>
</dbReference>
<evidence type="ECO:0000256" key="11">
    <source>
        <dbReference type="RuleBase" id="RU004106"/>
    </source>
</evidence>
<dbReference type="RefSeq" id="WP_005369779.1">
    <property type="nucleotide sequence ID" value="NZ_CM001475.1"/>
</dbReference>
<comment type="function">
    <text evidence="8">Involved in the biosynthesis of p-aminobenzoate (PABA), a precursor of tetrahydrofolate. Converts 4-amino-4-deoxychorismate into 4-aminobenzoate (PABA) and pyruvate.</text>
</comment>
<dbReference type="HOGENOM" id="CLU_020844_4_1_6"/>
<evidence type="ECO:0000256" key="9">
    <source>
        <dbReference type="ARBA" id="ARBA00069174"/>
    </source>
</evidence>
<dbReference type="InterPro" id="IPR036038">
    <property type="entry name" value="Aminotransferase-like"/>
</dbReference>
<name>H8GQE3_METAL</name>
<dbReference type="Pfam" id="PF01063">
    <property type="entry name" value="Aminotran_4"/>
    <property type="match status" value="1"/>
</dbReference>
<dbReference type="InterPro" id="IPR050571">
    <property type="entry name" value="Class-IV_PLP-Dep_Aminotrnsfr"/>
</dbReference>
<dbReference type="GO" id="GO:0008652">
    <property type="term" value="P:amino acid biosynthetic process"/>
    <property type="evidence" value="ECO:0007669"/>
    <property type="project" value="UniProtKB-ARBA"/>
</dbReference>
<comment type="catalytic activity">
    <reaction evidence="7">
        <text>4-amino-4-deoxychorismate = 4-aminobenzoate + pyruvate + H(+)</text>
        <dbReference type="Rhea" id="RHEA:16201"/>
        <dbReference type="ChEBI" id="CHEBI:15361"/>
        <dbReference type="ChEBI" id="CHEBI:15378"/>
        <dbReference type="ChEBI" id="CHEBI:17836"/>
        <dbReference type="ChEBI" id="CHEBI:58406"/>
        <dbReference type="EC" id="4.1.3.38"/>
    </reaction>
</comment>
<keyword evidence="14" id="KW-1185">Reference proteome</keyword>
<evidence type="ECO:0000256" key="1">
    <source>
        <dbReference type="ARBA" id="ARBA00001933"/>
    </source>
</evidence>
<organism evidence="13 14">
    <name type="scientific">Methylomicrobium album BG8</name>
    <dbReference type="NCBI Taxonomy" id="686340"/>
    <lineage>
        <taxon>Bacteria</taxon>
        <taxon>Pseudomonadati</taxon>
        <taxon>Pseudomonadota</taxon>
        <taxon>Gammaproteobacteria</taxon>
        <taxon>Methylococcales</taxon>
        <taxon>Methylococcaceae</taxon>
        <taxon>Methylomicrobium</taxon>
    </lineage>
</organism>
<evidence type="ECO:0000256" key="3">
    <source>
        <dbReference type="ARBA" id="ARBA00022898"/>
    </source>
</evidence>
<comment type="cofactor">
    <cofactor evidence="1 12">
        <name>pyridoxal 5'-phosphate</name>
        <dbReference type="ChEBI" id="CHEBI:597326"/>
    </cofactor>
</comment>
<comment type="similarity">
    <text evidence="2 11">Belongs to the class-IV pyridoxal-phosphate-dependent aminotransferase family.</text>
</comment>
<dbReference type="PANTHER" id="PTHR42743:SF10">
    <property type="entry name" value="D-ALANINE AMINOTRANSFERASE"/>
    <property type="match status" value="1"/>
</dbReference>
<dbReference type="GO" id="GO:0008696">
    <property type="term" value="F:4-amino-4-deoxychorismate lyase activity"/>
    <property type="evidence" value="ECO:0007669"/>
    <property type="project" value="UniProtKB-EC"/>
</dbReference>
<evidence type="ECO:0000256" key="6">
    <source>
        <dbReference type="ARBA" id="ARBA00035676"/>
    </source>
</evidence>
<dbReference type="Gene3D" id="3.20.10.10">
    <property type="entry name" value="D-amino Acid Aminotransferase, subunit A, domain 2"/>
    <property type="match status" value="1"/>
</dbReference>
<keyword evidence="13" id="KW-0032">Aminotransferase</keyword>
<dbReference type="InterPro" id="IPR043131">
    <property type="entry name" value="BCAT-like_N"/>
</dbReference>
<evidence type="ECO:0000256" key="8">
    <source>
        <dbReference type="ARBA" id="ARBA00054027"/>
    </source>
</evidence>
<dbReference type="STRING" id="686340.Metal_0769"/>
<dbReference type="Gene3D" id="3.30.470.10">
    <property type="match status" value="1"/>
</dbReference>
<dbReference type="AlphaFoldDB" id="H8GQE3"/>
<evidence type="ECO:0000313" key="14">
    <source>
        <dbReference type="Proteomes" id="UP000005090"/>
    </source>
</evidence>
<protein>
    <recommendedName>
        <fullName evidence="9">Aminodeoxychorismate lyase</fullName>
        <ecNumber evidence="6">4.1.3.38</ecNumber>
    </recommendedName>
    <alternativeName>
        <fullName evidence="10">4-amino-4-deoxychorismate lyase</fullName>
    </alternativeName>
</protein>
<sequence>MANNPVYLNGRYLPVEEAHISVLDRGFLFGDGVYEVIPAYRGRLFEFEAHMARLDNSLAAVLIGNPHSLDEWRGILVPLLKGGTDQYVYLQITRGAAPKRDHLFPENIPPTVFAMSSPIPPYPERDTGIRAVCLEDSRWDNCHVKAITLLANVLLRQEASERGGAEAILVKNGFVTEGSSSNVFAVLNGVLVTPPLSRDILPGITRAVILKICRENHVSCREQSMTIDDLKQADEIWIASSVREVVPVVDLDGRAVGGGEPGPAWQQVNRLFQAYKQSVS</sequence>
<evidence type="ECO:0000256" key="5">
    <source>
        <dbReference type="ARBA" id="ARBA00035633"/>
    </source>
</evidence>
<evidence type="ECO:0000256" key="12">
    <source>
        <dbReference type="RuleBase" id="RU004516"/>
    </source>
</evidence>
<dbReference type="EC" id="4.1.3.38" evidence="6"/>
<dbReference type="GO" id="GO:0005829">
    <property type="term" value="C:cytosol"/>
    <property type="evidence" value="ECO:0007669"/>
    <property type="project" value="TreeGrafter"/>
</dbReference>
<keyword evidence="13" id="KW-0808">Transferase</keyword>
<proteinExistence type="inferred from homology"/>
<evidence type="ECO:0000256" key="2">
    <source>
        <dbReference type="ARBA" id="ARBA00009320"/>
    </source>
</evidence>
<keyword evidence="3 12" id="KW-0663">Pyridoxal phosphate</keyword>
<dbReference type="PROSITE" id="PS00770">
    <property type="entry name" value="AA_TRANSFER_CLASS_4"/>
    <property type="match status" value="1"/>
</dbReference>
<evidence type="ECO:0000256" key="10">
    <source>
        <dbReference type="ARBA" id="ARBA00080135"/>
    </source>
</evidence>
<keyword evidence="13" id="KW-0456">Lyase</keyword>
<dbReference type="PANTHER" id="PTHR42743">
    <property type="entry name" value="AMINO-ACID AMINOTRANSFERASE"/>
    <property type="match status" value="1"/>
</dbReference>
<evidence type="ECO:0000256" key="7">
    <source>
        <dbReference type="ARBA" id="ARBA00049529"/>
    </source>
</evidence>
<evidence type="ECO:0000256" key="4">
    <source>
        <dbReference type="ARBA" id="ARBA00022909"/>
    </source>
</evidence>
<evidence type="ECO:0000313" key="13">
    <source>
        <dbReference type="EMBL" id="EIC28602.1"/>
    </source>
</evidence>
<accession>H8GQE3</accession>
<dbReference type="EMBL" id="CM001475">
    <property type="protein sequence ID" value="EIC28602.1"/>
    <property type="molecule type" value="Genomic_DNA"/>
</dbReference>
<reference evidence="13 14" key="1">
    <citation type="journal article" date="2013" name="Genome Announc.">
        <title>Genome Sequence of the Obligate Gammaproteobacterial Methanotroph Methylomicrobium album Strain BG8.</title>
        <authorList>
            <person name="Kits K.D."/>
            <person name="Kalyuzhnaya M.G."/>
            <person name="Klotz M.G."/>
            <person name="Jetten M.S."/>
            <person name="Op den Camp H.J."/>
            <person name="Vuilleumier S."/>
            <person name="Bringel F."/>
            <person name="Dispirito A.A."/>
            <person name="Murrell J.C."/>
            <person name="Bruce D."/>
            <person name="Cheng J.F."/>
            <person name="Copeland A."/>
            <person name="Goodwin L."/>
            <person name="Hauser L."/>
            <person name="Lajus A."/>
            <person name="Land M.L."/>
            <person name="Lapidus A."/>
            <person name="Lucas S."/>
            <person name="Medigue C."/>
            <person name="Pitluck S."/>
            <person name="Woyke T."/>
            <person name="Zeytun A."/>
            <person name="Stein L.Y."/>
        </authorList>
    </citation>
    <scope>NUCLEOTIDE SEQUENCE [LARGE SCALE GENOMIC DNA]</scope>
    <source>
        <strain evidence="13 14">BG8</strain>
    </source>
</reference>
<dbReference type="Proteomes" id="UP000005090">
    <property type="component" value="Chromosome"/>
</dbReference>
<dbReference type="CDD" id="cd01558">
    <property type="entry name" value="D-AAT_like"/>
    <property type="match status" value="1"/>
</dbReference>
<dbReference type="SUPFAM" id="SSF56752">
    <property type="entry name" value="D-aminoacid aminotransferase-like PLP-dependent enzymes"/>
    <property type="match status" value="1"/>
</dbReference>
<keyword evidence="4" id="KW-0289">Folate biosynthesis</keyword>
<dbReference type="GO" id="GO:0046656">
    <property type="term" value="P:folic acid biosynthetic process"/>
    <property type="evidence" value="ECO:0007669"/>
    <property type="project" value="UniProtKB-KW"/>
</dbReference>
<gene>
    <name evidence="13" type="ORF">Metal_0769</name>
</gene>
<dbReference type="eggNOG" id="COG0115">
    <property type="taxonomic scope" value="Bacteria"/>
</dbReference>
<comment type="pathway">
    <text evidence="5">Cofactor biosynthesis; tetrahydrofolate biosynthesis; 4-aminobenzoate from chorismate: step 2/2.</text>
</comment>